<keyword evidence="3" id="KW-0408">Iron</keyword>
<dbReference type="InterPro" id="IPR052950">
    <property type="entry name" value="CISD"/>
</dbReference>
<dbReference type="Gene3D" id="3.40.5.90">
    <property type="entry name" value="CDGSH iron-sulfur domain, mitoNEET-type"/>
    <property type="match status" value="2"/>
</dbReference>
<evidence type="ECO:0000259" key="5">
    <source>
        <dbReference type="SMART" id="SM00704"/>
    </source>
</evidence>
<dbReference type="EMBL" id="UOFX01000035">
    <property type="protein sequence ID" value="VAX08344.1"/>
    <property type="molecule type" value="Genomic_DNA"/>
</dbReference>
<organism evidence="6">
    <name type="scientific">hydrothermal vent metagenome</name>
    <dbReference type="NCBI Taxonomy" id="652676"/>
    <lineage>
        <taxon>unclassified sequences</taxon>
        <taxon>metagenomes</taxon>
        <taxon>ecological metagenomes</taxon>
    </lineage>
</organism>
<feature type="domain" description="Iron-binding zinc finger CDGSH type" evidence="5">
    <location>
        <begin position="9"/>
        <end position="45"/>
    </location>
</feature>
<accession>A0A3B1B8M9</accession>
<protein>
    <recommendedName>
        <fullName evidence="5">Iron-binding zinc finger CDGSH type domain-containing protein</fullName>
    </recommendedName>
</protein>
<feature type="domain" description="Iron-binding zinc finger CDGSH type" evidence="5">
    <location>
        <begin position="48"/>
        <end position="82"/>
    </location>
</feature>
<dbReference type="PANTHER" id="PTHR46491">
    <property type="entry name" value="CDGSH IRON SULFUR DOMAIN PROTEIN HOMOLOG"/>
    <property type="match status" value="1"/>
</dbReference>
<dbReference type="GO" id="GO:0051537">
    <property type="term" value="F:2 iron, 2 sulfur cluster binding"/>
    <property type="evidence" value="ECO:0007669"/>
    <property type="project" value="UniProtKB-KW"/>
</dbReference>
<evidence type="ECO:0000256" key="1">
    <source>
        <dbReference type="ARBA" id="ARBA00022714"/>
    </source>
</evidence>
<evidence type="ECO:0000256" key="2">
    <source>
        <dbReference type="ARBA" id="ARBA00022723"/>
    </source>
</evidence>
<dbReference type="GO" id="GO:0005739">
    <property type="term" value="C:mitochondrion"/>
    <property type="evidence" value="ECO:0007669"/>
    <property type="project" value="TreeGrafter"/>
</dbReference>
<evidence type="ECO:0000313" key="6">
    <source>
        <dbReference type="EMBL" id="VAX08344.1"/>
    </source>
</evidence>
<dbReference type="AlphaFoldDB" id="A0A3B1B8M9"/>
<dbReference type="GO" id="GO:0046872">
    <property type="term" value="F:metal ion binding"/>
    <property type="evidence" value="ECO:0007669"/>
    <property type="project" value="UniProtKB-KW"/>
</dbReference>
<gene>
    <name evidence="6" type="ORF">MNBD_GAMMA26-542</name>
</gene>
<evidence type="ECO:0000256" key="3">
    <source>
        <dbReference type="ARBA" id="ARBA00023004"/>
    </source>
</evidence>
<keyword evidence="1" id="KW-0001">2Fe-2S</keyword>
<dbReference type="InterPro" id="IPR018967">
    <property type="entry name" value="FeS-contain_CDGSH-typ"/>
</dbReference>
<dbReference type="SMART" id="SM00704">
    <property type="entry name" value="ZnF_CDGSH"/>
    <property type="match status" value="2"/>
</dbReference>
<keyword evidence="4" id="KW-0411">Iron-sulfur</keyword>
<sequence length="82" mass="9174">MPGLTAVRNAPYDVELESGEHWWCSCGFSKKQPFCDGSHEEEDTDLKPLKVELSKRQNVALCGCRQSKKKPFCDGTHESSEG</sequence>
<reference evidence="6" key="1">
    <citation type="submission" date="2018-06" db="EMBL/GenBank/DDBJ databases">
        <authorList>
            <person name="Zhirakovskaya E."/>
        </authorList>
    </citation>
    <scope>NUCLEOTIDE SEQUENCE</scope>
</reference>
<keyword evidence="2" id="KW-0479">Metal-binding</keyword>
<dbReference type="InterPro" id="IPR042216">
    <property type="entry name" value="MitoNEET_CISD"/>
</dbReference>
<dbReference type="PANTHER" id="PTHR46491:SF3">
    <property type="entry name" value="CDGSH IRON-SULFUR DOMAIN-CONTAINING PROTEIN 3, MITOCHONDRIAL"/>
    <property type="match status" value="1"/>
</dbReference>
<dbReference type="Pfam" id="PF09360">
    <property type="entry name" value="zf-CDGSH"/>
    <property type="match status" value="2"/>
</dbReference>
<evidence type="ECO:0000256" key="4">
    <source>
        <dbReference type="ARBA" id="ARBA00023014"/>
    </source>
</evidence>
<proteinExistence type="predicted"/>
<name>A0A3B1B8M9_9ZZZZ</name>